<evidence type="ECO:0000313" key="1">
    <source>
        <dbReference type="EMBL" id="RUS99155.1"/>
    </source>
</evidence>
<reference evidence="1" key="2">
    <citation type="journal article" date="2019" name="Genome Biol. Evol.">
        <title>Day and night: Metabolic profiles and evolutionary relationships of six axenic non-marine cyanobacteria.</title>
        <authorList>
            <person name="Will S.E."/>
            <person name="Henke P."/>
            <person name="Boedeker C."/>
            <person name="Huang S."/>
            <person name="Brinkmann H."/>
            <person name="Rohde M."/>
            <person name="Jarek M."/>
            <person name="Friedl T."/>
            <person name="Seufert S."/>
            <person name="Schumacher M."/>
            <person name="Overmann J."/>
            <person name="Neumann-Schaal M."/>
            <person name="Petersen J."/>
        </authorList>
    </citation>
    <scope>NUCLEOTIDE SEQUENCE [LARGE SCALE GENOMIC DNA]</scope>
    <source>
        <strain evidence="1">PCC 7102</strain>
    </source>
</reference>
<dbReference type="RefSeq" id="WP_170213639.1">
    <property type="nucleotide sequence ID" value="NZ_RSCL01000027.1"/>
</dbReference>
<evidence type="ECO:0000313" key="2">
    <source>
        <dbReference type="Proteomes" id="UP000271624"/>
    </source>
</evidence>
<protein>
    <submittedName>
        <fullName evidence="1">Uncharacterized protein</fullName>
    </submittedName>
</protein>
<dbReference type="Proteomes" id="UP000271624">
    <property type="component" value="Unassembled WGS sequence"/>
</dbReference>
<reference evidence="1" key="1">
    <citation type="submission" date="2018-12" db="EMBL/GenBank/DDBJ databases">
        <authorList>
            <person name="Will S."/>
            <person name="Neumann-Schaal M."/>
            <person name="Henke P."/>
        </authorList>
    </citation>
    <scope>NUCLEOTIDE SEQUENCE</scope>
    <source>
        <strain evidence="1">PCC 7102</strain>
    </source>
</reference>
<gene>
    <name evidence="1" type="ORF">DSM106972_078570</name>
</gene>
<keyword evidence="2" id="KW-1185">Reference proteome</keyword>
<proteinExistence type="predicted"/>
<organism evidence="1 2">
    <name type="scientific">Dulcicalothrix desertica PCC 7102</name>
    <dbReference type="NCBI Taxonomy" id="232991"/>
    <lineage>
        <taxon>Bacteria</taxon>
        <taxon>Bacillati</taxon>
        <taxon>Cyanobacteriota</taxon>
        <taxon>Cyanophyceae</taxon>
        <taxon>Nostocales</taxon>
        <taxon>Calotrichaceae</taxon>
        <taxon>Dulcicalothrix</taxon>
    </lineage>
</organism>
<name>A0A433UZ56_9CYAN</name>
<accession>A0A433UZ56</accession>
<sequence length="51" mass="6114">MIRNKFEAAEKAREAHKQSIKKNLEHRLEVARTKGDENLIRQIEAEMQYFN</sequence>
<comment type="caution">
    <text evidence="1">The sequence shown here is derived from an EMBL/GenBank/DDBJ whole genome shotgun (WGS) entry which is preliminary data.</text>
</comment>
<dbReference type="EMBL" id="RSCL01000027">
    <property type="protein sequence ID" value="RUS99155.1"/>
    <property type="molecule type" value="Genomic_DNA"/>
</dbReference>
<dbReference type="AlphaFoldDB" id="A0A433UZ56"/>